<comment type="caution">
    <text evidence="1">The sequence shown here is derived from an EMBL/GenBank/DDBJ whole genome shotgun (WGS) entry which is preliminary data.</text>
</comment>
<reference evidence="1" key="1">
    <citation type="submission" date="2020-05" db="EMBL/GenBank/DDBJ databases">
        <title>Mycena genomes resolve the evolution of fungal bioluminescence.</title>
        <authorList>
            <person name="Tsai I.J."/>
        </authorList>
    </citation>
    <scope>NUCLEOTIDE SEQUENCE</scope>
    <source>
        <strain evidence="1">160909Yilan</strain>
    </source>
</reference>
<keyword evidence="2" id="KW-1185">Reference proteome</keyword>
<organism evidence="1 2">
    <name type="scientific">Mycena sanguinolenta</name>
    <dbReference type="NCBI Taxonomy" id="230812"/>
    <lineage>
        <taxon>Eukaryota</taxon>
        <taxon>Fungi</taxon>
        <taxon>Dikarya</taxon>
        <taxon>Basidiomycota</taxon>
        <taxon>Agaricomycotina</taxon>
        <taxon>Agaricomycetes</taxon>
        <taxon>Agaricomycetidae</taxon>
        <taxon>Agaricales</taxon>
        <taxon>Marasmiineae</taxon>
        <taxon>Mycenaceae</taxon>
        <taxon>Mycena</taxon>
    </lineage>
</organism>
<evidence type="ECO:0000313" key="2">
    <source>
        <dbReference type="Proteomes" id="UP000623467"/>
    </source>
</evidence>
<dbReference type="Gene3D" id="3.80.10.10">
    <property type="entry name" value="Ribonuclease Inhibitor"/>
    <property type="match status" value="1"/>
</dbReference>
<dbReference type="InterPro" id="IPR032675">
    <property type="entry name" value="LRR_dom_sf"/>
</dbReference>
<dbReference type="Proteomes" id="UP000623467">
    <property type="component" value="Unassembled WGS sequence"/>
</dbReference>
<dbReference type="OrthoDB" id="2786563at2759"/>
<dbReference type="AlphaFoldDB" id="A0A8H7D4W6"/>
<dbReference type="SUPFAM" id="SSF52058">
    <property type="entry name" value="L domain-like"/>
    <property type="match status" value="1"/>
</dbReference>
<protein>
    <submittedName>
        <fullName evidence="1">F-box domain-containing protein</fullName>
    </submittedName>
</protein>
<evidence type="ECO:0000313" key="1">
    <source>
        <dbReference type="EMBL" id="KAF7359036.1"/>
    </source>
</evidence>
<sequence>MSQHLLPDEIISEILSPALKVSDELFCDNRDVSPFARNAESTSAYLVVCKSWLRVATPLLYNIVVLRSKAQAKALSVALSGNKELGQFIKKLRVEGGYGSPIQIILQCSPNISDLFLSLVIYSSDNTSGLCKGLELVNPTRLILQDQPRKPLQNKMTSQLVETLIRVIPKWDRLCSFDSPYTYEKNRATKLIQPLAKSKRLHTLTIPCSTSLSWTYSALKECPLKVIHIKQLVTRWDRERLERLDVSKHPELKALLKYTEASVRTQTHISELPLIAPSLNPFFTPMNNAPKDVQDRVWDRILYFAMSVPERADESPGKLVARRRLPLLLVSKTFTRLGLPHYYAHVLLWRSLAIPEFASILRNNATIGPHIRTLTLNYWEYPDFDYFEDRESVPLRQVDSTILSQTSGLVRLSQFTGPAAIPWDAFKAVAASSGSTLQEFSVRIDEQKQASAMIFNNFTALRTLKWTCSTSFLLTNIPKDGLQNLTKLQISSTSESFLTAISLMKLRCLERVMLCTDNDLAIKPFLKAHGPKLIELHISFNNLRNLKTQTAKILDLCPNLGSLSLVAMANSPMGDVPIADDLYSGQAVPSLVKITVSTYFRSRDKDHVAAWEKFFPQLQPIRLLNLREIEVTCCVWPTNERDIPKSHWVRWAEILLQRGINLTDKNGTKWRPRLQVSK</sequence>
<accession>A0A8H7D4W6</accession>
<dbReference type="EMBL" id="JACAZH010000009">
    <property type="protein sequence ID" value="KAF7359036.1"/>
    <property type="molecule type" value="Genomic_DNA"/>
</dbReference>
<gene>
    <name evidence="1" type="ORF">MSAN_01244300</name>
</gene>
<name>A0A8H7D4W6_9AGAR</name>
<proteinExistence type="predicted"/>